<dbReference type="Proteomes" id="UP001165060">
    <property type="component" value="Unassembled WGS sequence"/>
</dbReference>
<comment type="caution">
    <text evidence="2">The sequence shown here is derived from an EMBL/GenBank/DDBJ whole genome shotgun (WGS) entry which is preliminary data.</text>
</comment>
<sequence length="389" mass="44027">MMFGDSAAIALVTWLRACPAPVEVSLVVLLFNTLLTVPSIWGEVAKILSLPLPQLLEVRTRWRELVKGKYLKMHPGIALDPYLPCREKDEEPEAVLCGRFLRAMVNEKKPDPVTAAFLRMDEVVEYRAQYACNDFWYKKGMGTKLFDDETNPGTEMYFCDSCQKDKNGVPYIVGHLQCSNGDTMDAPNHLRAAMFVIDRAAVYCVRAGVVNGKVPRASYILNLSDLHPDAQCTVSGTGYGANIEKKMKKDKITQQPRNKLDSPNTHIGVKPHLPHHYPISHGMPCLKEALRLLTTLYPELLEKIYFVNAPWWFSPIFAVFSLWVKKDTRQKFVFVKKSVGAEAFVTIDKSEVAKEFGGEAPALNKDEFIARAVKKYDEETFDYLKRPQT</sequence>
<gene>
    <name evidence="2" type="ORF">TeGR_g14929</name>
</gene>
<dbReference type="PROSITE" id="PS50191">
    <property type="entry name" value="CRAL_TRIO"/>
    <property type="match status" value="1"/>
</dbReference>
<protein>
    <recommendedName>
        <fullName evidence="1">CRAL-TRIO domain-containing protein</fullName>
    </recommendedName>
</protein>
<organism evidence="2 3">
    <name type="scientific">Tetraparma gracilis</name>
    <dbReference type="NCBI Taxonomy" id="2962635"/>
    <lineage>
        <taxon>Eukaryota</taxon>
        <taxon>Sar</taxon>
        <taxon>Stramenopiles</taxon>
        <taxon>Ochrophyta</taxon>
        <taxon>Bolidophyceae</taxon>
        <taxon>Parmales</taxon>
        <taxon>Triparmaceae</taxon>
        <taxon>Tetraparma</taxon>
    </lineage>
</organism>
<dbReference type="PANTHER" id="PTHR45824">
    <property type="entry name" value="GH16843P"/>
    <property type="match status" value="1"/>
</dbReference>
<dbReference type="InterPro" id="IPR052578">
    <property type="entry name" value="PI_Transfer_CRAL-TRIO"/>
</dbReference>
<feature type="domain" description="CRAL-TRIO" evidence="1">
    <location>
        <begin position="163"/>
        <end position="364"/>
    </location>
</feature>
<evidence type="ECO:0000313" key="3">
    <source>
        <dbReference type="Proteomes" id="UP001165060"/>
    </source>
</evidence>
<name>A0ABQ6M3V4_9STRA</name>
<dbReference type="InterPro" id="IPR001251">
    <property type="entry name" value="CRAL-TRIO_dom"/>
</dbReference>
<dbReference type="CDD" id="cd00170">
    <property type="entry name" value="SEC14"/>
    <property type="match status" value="1"/>
</dbReference>
<dbReference type="SUPFAM" id="SSF52087">
    <property type="entry name" value="CRAL/TRIO domain"/>
    <property type="match status" value="1"/>
</dbReference>
<keyword evidence="3" id="KW-1185">Reference proteome</keyword>
<dbReference type="Pfam" id="PF00650">
    <property type="entry name" value="CRAL_TRIO"/>
    <property type="match status" value="1"/>
</dbReference>
<dbReference type="InterPro" id="IPR036865">
    <property type="entry name" value="CRAL-TRIO_dom_sf"/>
</dbReference>
<dbReference type="EMBL" id="BRYB01002400">
    <property type="protein sequence ID" value="GMI19039.1"/>
    <property type="molecule type" value="Genomic_DNA"/>
</dbReference>
<evidence type="ECO:0000313" key="2">
    <source>
        <dbReference type="EMBL" id="GMI19039.1"/>
    </source>
</evidence>
<evidence type="ECO:0000259" key="1">
    <source>
        <dbReference type="PROSITE" id="PS50191"/>
    </source>
</evidence>
<dbReference type="Gene3D" id="3.40.525.10">
    <property type="entry name" value="CRAL-TRIO lipid binding domain"/>
    <property type="match status" value="1"/>
</dbReference>
<reference evidence="2 3" key="1">
    <citation type="journal article" date="2023" name="Commun. Biol.">
        <title>Genome analysis of Parmales, the sister group of diatoms, reveals the evolutionary specialization of diatoms from phago-mixotrophs to photoautotrophs.</title>
        <authorList>
            <person name="Ban H."/>
            <person name="Sato S."/>
            <person name="Yoshikawa S."/>
            <person name="Yamada K."/>
            <person name="Nakamura Y."/>
            <person name="Ichinomiya M."/>
            <person name="Sato N."/>
            <person name="Blanc-Mathieu R."/>
            <person name="Endo H."/>
            <person name="Kuwata A."/>
            <person name="Ogata H."/>
        </authorList>
    </citation>
    <scope>NUCLEOTIDE SEQUENCE [LARGE SCALE GENOMIC DNA]</scope>
</reference>
<dbReference type="PANTHER" id="PTHR45824:SF29">
    <property type="entry name" value="GH16843P"/>
    <property type="match status" value="1"/>
</dbReference>
<proteinExistence type="predicted"/>
<accession>A0ABQ6M3V4</accession>